<evidence type="ECO:0000313" key="2">
    <source>
        <dbReference type="Proteomes" id="UP000292052"/>
    </source>
</evidence>
<dbReference type="Proteomes" id="UP000292052">
    <property type="component" value="Unassembled WGS sequence"/>
</dbReference>
<accession>A0A482W6W5</accession>
<keyword evidence="2" id="KW-1185">Reference proteome</keyword>
<sequence>MIHLIEQKAFLTYSCSCNGRKINVLNIAVDYKQCQDCLDRTMKLFRQIGSIKRKEDSGRPTKRIPKAVNAVTFKIPLILCQFC</sequence>
<organism evidence="1 2">
    <name type="scientific">Asbolus verrucosus</name>
    <name type="common">Desert ironclad beetle</name>
    <dbReference type="NCBI Taxonomy" id="1661398"/>
    <lineage>
        <taxon>Eukaryota</taxon>
        <taxon>Metazoa</taxon>
        <taxon>Ecdysozoa</taxon>
        <taxon>Arthropoda</taxon>
        <taxon>Hexapoda</taxon>
        <taxon>Insecta</taxon>
        <taxon>Pterygota</taxon>
        <taxon>Neoptera</taxon>
        <taxon>Endopterygota</taxon>
        <taxon>Coleoptera</taxon>
        <taxon>Polyphaga</taxon>
        <taxon>Cucujiformia</taxon>
        <taxon>Tenebrionidae</taxon>
        <taxon>Pimeliinae</taxon>
        <taxon>Asbolus</taxon>
    </lineage>
</organism>
<name>A0A482W6W5_ASBVE</name>
<proteinExistence type="predicted"/>
<gene>
    <name evidence="1" type="ORF">BDFB_011458</name>
</gene>
<dbReference type="EMBL" id="QDEB01025391">
    <property type="protein sequence ID" value="RZC40519.1"/>
    <property type="molecule type" value="Genomic_DNA"/>
</dbReference>
<reference evidence="1 2" key="1">
    <citation type="submission" date="2017-03" db="EMBL/GenBank/DDBJ databases">
        <title>Genome of the blue death feigning beetle - Asbolus verrucosus.</title>
        <authorList>
            <person name="Rider S.D."/>
        </authorList>
    </citation>
    <scope>NUCLEOTIDE SEQUENCE [LARGE SCALE GENOMIC DNA]</scope>
    <source>
        <strain evidence="1">Butters</strain>
        <tissue evidence="1">Head and leg muscle</tissue>
    </source>
</reference>
<comment type="caution">
    <text evidence="1">The sequence shown here is derived from an EMBL/GenBank/DDBJ whole genome shotgun (WGS) entry which is preliminary data.</text>
</comment>
<evidence type="ECO:0000313" key="1">
    <source>
        <dbReference type="EMBL" id="RZC40519.1"/>
    </source>
</evidence>
<dbReference type="AlphaFoldDB" id="A0A482W6W5"/>
<protein>
    <submittedName>
        <fullName evidence="1">Uncharacterized protein</fullName>
    </submittedName>
</protein>